<evidence type="ECO:0000313" key="2">
    <source>
        <dbReference type="EMBL" id="MDQ0202944.1"/>
    </source>
</evidence>
<name>A0ABT9Y5E2_9FIRM</name>
<accession>A0ABT9Y5E2</accession>
<feature type="transmembrane region" description="Helical" evidence="1">
    <location>
        <begin position="130"/>
        <end position="149"/>
    </location>
</feature>
<proteinExistence type="predicted"/>
<reference evidence="2 3" key="1">
    <citation type="submission" date="2023-07" db="EMBL/GenBank/DDBJ databases">
        <title>Genomic Encyclopedia of Type Strains, Phase IV (KMG-IV): sequencing the most valuable type-strain genomes for metagenomic binning, comparative biology and taxonomic classification.</title>
        <authorList>
            <person name="Goeker M."/>
        </authorList>
    </citation>
    <scope>NUCLEOTIDE SEQUENCE [LARGE SCALE GENOMIC DNA]</scope>
    <source>
        <strain evidence="2 3">DSM 16980</strain>
    </source>
</reference>
<keyword evidence="3" id="KW-1185">Reference proteome</keyword>
<comment type="caution">
    <text evidence="2">The sequence shown here is derived from an EMBL/GenBank/DDBJ whole genome shotgun (WGS) entry which is preliminary data.</text>
</comment>
<protein>
    <submittedName>
        <fullName evidence="2">Uncharacterized protein YqhQ</fullName>
    </submittedName>
</protein>
<keyword evidence="1" id="KW-0812">Transmembrane</keyword>
<dbReference type="PANTHER" id="PTHR42867">
    <property type="entry name" value="MEMBRANE PROTEIN-RELATED"/>
    <property type="match status" value="1"/>
</dbReference>
<feature type="transmembrane region" description="Helical" evidence="1">
    <location>
        <begin position="195"/>
        <end position="217"/>
    </location>
</feature>
<dbReference type="Proteomes" id="UP001239167">
    <property type="component" value="Unassembled WGS sequence"/>
</dbReference>
<organism evidence="2 3">
    <name type="scientific">Pectinatus haikarae</name>
    <dbReference type="NCBI Taxonomy" id="349096"/>
    <lineage>
        <taxon>Bacteria</taxon>
        <taxon>Bacillati</taxon>
        <taxon>Bacillota</taxon>
        <taxon>Negativicutes</taxon>
        <taxon>Selenomonadales</taxon>
        <taxon>Selenomonadaceae</taxon>
        <taxon>Pectinatus</taxon>
    </lineage>
</organism>
<dbReference type="Pfam" id="PF07136">
    <property type="entry name" value="DUF1385"/>
    <property type="match status" value="1"/>
</dbReference>
<keyword evidence="1" id="KW-0472">Membrane</keyword>
<keyword evidence="1" id="KW-1133">Transmembrane helix</keyword>
<dbReference type="PANTHER" id="PTHR42867:SF1">
    <property type="entry name" value="MEMBRANE PROTEIN-RELATED"/>
    <property type="match status" value="1"/>
</dbReference>
<evidence type="ECO:0000256" key="1">
    <source>
        <dbReference type="SAM" id="Phobius"/>
    </source>
</evidence>
<sequence>MKEKSCTKMNIGGQAVIEGVMMRGAEYVATAVREPSGEICVKKGPVNSLGSKYPILKKPFLRGVLSLGESLMIGMRSLSYSAKMAGEEEDDKLSDKDMAITIFVSIAAAILLFVVIPTAAAKYFPTDDPFYMNLGEGVLRLAIFLIYIYGISRVKDIYRVFQYHGAEHKTIFAYEAGVPLTPENIKKFSRFHPRCGTSFLLIVMLVSIVTFAFLGWPDLLYRILSRVILLPVVAGISYEIIRFSGRSNNPLVHIAVLPGLWLQRLTTKEPDESMIEVAVKAVEAVIVQTQENTIKEYDAKPSFAQALDNN</sequence>
<evidence type="ECO:0000313" key="3">
    <source>
        <dbReference type="Proteomes" id="UP001239167"/>
    </source>
</evidence>
<gene>
    <name evidence="2" type="ORF">J2S01_000640</name>
</gene>
<feature type="transmembrane region" description="Helical" evidence="1">
    <location>
        <begin position="102"/>
        <end position="124"/>
    </location>
</feature>
<dbReference type="InterPro" id="IPR010787">
    <property type="entry name" value="DUF1385"/>
</dbReference>
<dbReference type="EMBL" id="JAUSUE010000003">
    <property type="protein sequence ID" value="MDQ0202944.1"/>
    <property type="molecule type" value="Genomic_DNA"/>
</dbReference>